<dbReference type="Gene3D" id="3.30.420.10">
    <property type="entry name" value="Ribonuclease H-like superfamily/Ribonuclease H"/>
    <property type="match status" value="1"/>
</dbReference>
<dbReference type="PROSITE" id="PS50994">
    <property type="entry name" value="INTEGRASE"/>
    <property type="match status" value="1"/>
</dbReference>
<gene>
    <name evidence="3" type="primary">K02A2.6_242</name>
    <name evidence="3" type="ORF">AVEN_263685_1</name>
</gene>
<evidence type="ECO:0000256" key="1">
    <source>
        <dbReference type="SAM" id="MobiDB-lite"/>
    </source>
</evidence>
<reference evidence="3 4" key="1">
    <citation type="journal article" date="2019" name="Sci. Rep.">
        <title>Orb-weaving spider Araneus ventricosus genome elucidates the spidroin gene catalogue.</title>
        <authorList>
            <person name="Kono N."/>
            <person name="Nakamura H."/>
            <person name="Ohtoshi R."/>
            <person name="Moran D.A.P."/>
            <person name="Shinohara A."/>
            <person name="Yoshida Y."/>
            <person name="Fujiwara M."/>
            <person name="Mori M."/>
            <person name="Tomita M."/>
            <person name="Arakawa K."/>
        </authorList>
    </citation>
    <scope>NUCLEOTIDE SEQUENCE [LARGE SCALE GENOMIC DNA]</scope>
</reference>
<organism evidence="3 4">
    <name type="scientific">Araneus ventricosus</name>
    <name type="common">Orbweaver spider</name>
    <name type="synonym">Epeira ventricosa</name>
    <dbReference type="NCBI Taxonomy" id="182803"/>
    <lineage>
        <taxon>Eukaryota</taxon>
        <taxon>Metazoa</taxon>
        <taxon>Ecdysozoa</taxon>
        <taxon>Arthropoda</taxon>
        <taxon>Chelicerata</taxon>
        <taxon>Arachnida</taxon>
        <taxon>Araneae</taxon>
        <taxon>Araneomorphae</taxon>
        <taxon>Entelegynae</taxon>
        <taxon>Araneoidea</taxon>
        <taxon>Araneidae</taxon>
        <taxon>Araneus</taxon>
    </lineage>
</organism>
<name>A0A4Y2AS30_ARAVE</name>
<feature type="compositionally biased region" description="Polar residues" evidence="1">
    <location>
        <begin position="284"/>
        <end position="293"/>
    </location>
</feature>
<keyword evidence="4" id="KW-1185">Reference proteome</keyword>
<evidence type="ECO:0000313" key="3">
    <source>
        <dbReference type="EMBL" id="GBL82600.1"/>
    </source>
</evidence>
<comment type="caution">
    <text evidence="3">The sequence shown here is derived from an EMBL/GenBank/DDBJ whole genome shotgun (WGS) entry which is preliminary data.</text>
</comment>
<sequence>MKVTTTKKTIECLKDSFARFGLPRVLVSDNVSQFTSCEFHRFMQGNSIKHKTSAPFKPSSNGQAENYVATLKQSLRATQKYEGSIQQKLSTFLLQYRKAPNATTTHSPAMLSLKREIRRRIDLLLPELKSRVQDRIRNGVFELRDRKFDIGDKVAVRIYRAANSKWKFGKIVNRDGVLHCTVEVQGTLVRRHVNQIRPHAETAENPSSQVPNEEQGLYSTSAVPSTDVPAHDSPPSDVQLNSSSMRSPPVPTSPSQVPRRSGRIRRPPKRLEGPGHVLYMPHPSYTTGMKTTPELTMAFRSRRKSDKKQVH</sequence>
<accession>A0A4Y2AS30</accession>
<feature type="compositionally biased region" description="Polar residues" evidence="1">
    <location>
        <begin position="204"/>
        <end position="224"/>
    </location>
</feature>
<dbReference type="InterPro" id="IPR012337">
    <property type="entry name" value="RNaseH-like_sf"/>
</dbReference>
<dbReference type="EMBL" id="BGPR01000029">
    <property type="protein sequence ID" value="GBL82600.1"/>
    <property type="molecule type" value="Genomic_DNA"/>
</dbReference>
<dbReference type="OrthoDB" id="8056910at2759"/>
<dbReference type="InterPro" id="IPR050951">
    <property type="entry name" value="Retrovirus_Pol_polyprotein"/>
</dbReference>
<feature type="domain" description="Integrase catalytic" evidence="2">
    <location>
        <begin position="1"/>
        <end position="116"/>
    </location>
</feature>
<evidence type="ECO:0000259" key="2">
    <source>
        <dbReference type="PROSITE" id="PS50994"/>
    </source>
</evidence>
<protein>
    <submittedName>
        <fullName evidence="3">Uncharacterized protein K02A2.6</fullName>
    </submittedName>
</protein>
<dbReference type="AlphaFoldDB" id="A0A4Y2AS30"/>
<feature type="compositionally biased region" description="Polar residues" evidence="1">
    <location>
        <begin position="236"/>
        <end position="245"/>
    </location>
</feature>
<dbReference type="GO" id="GO:0003676">
    <property type="term" value="F:nucleic acid binding"/>
    <property type="evidence" value="ECO:0007669"/>
    <property type="project" value="InterPro"/>
</dbReference>
<dbReference type="Proteomes" id="UP000499080">
    <property type="component" value="Unassembled WGS sequence"/>
</dbReference>
<evidence type="ECO:0000313" key="4">
    <source>
        <dbReference type="Proteomes" id="UP000499080"/>
    </source>
</evidence>
<dbReference type="SUPFAM" id="SSF53098">
    <property type="entry name" value="Ribonuclease H-like"/>
    <property type="match status" value="1"/>
</dbReference>
<dbReference type="PANTHER" id="PTHR37984:SF13">
    <property type="entry name" value="RIBONUCLEASE H"/>
    <property type="match status" value="1"/>
</dbReference>
<dbReference type="InterPro" id="IPR001584">
    <property type="entry name" value="Integrase_cat-core"/>
</dbReference>
<proteinExistence type="predicted"/>
<dbReference type="InterPro" id="IPR036397">
    <property type="entry name" value="RNaseH_sf"/>
</dbReference>
<dbReference type="GO" id="GO:0015074">
    <property type="term" value="P:DNA integration"/>
    <property type="evidence" value="ECO:0007669"/>
    <property type="project" value="InterPro"/>
</dbReference>
<dbReference type="PANTHER" id="PTHR37984">
    <property type="entry name" value="PROTEIN CBG26694"/>
    <property type="match status" value="1"/>
</dbReference>
<feature type="region of interest" description="Disordered" evidence="1">
    <location>
        <begin position="199"/>
        <end position="293"/>
    </location>
</feature>